<dbReference type="GO" id="GO:0005829">
    <property type="term" value="C:cytosol"/>
    <property type="evidence" value="ECO:0007669"/>
    <property type="project" value="UniProtKB-SubCell"/>
</dbReference>
<evidence type="ECO:0000256" key="11">
    <source>
        <dbReference type="ARBA" id="ARBA00040554"/>
    </source>
</evidence>
<dbReference type="InterPro" id="IPR015424">
    <property type="entry name" value="PyrdxlP-dep_Trfase"/>
</dbReference>
<dbReference type="Gene3D" id="3.40.640.10">
    <property type="entry name" value="Type I PLP-dependent aspartate aminotransferase-like (Major domain)"/>
    <property type="match status" value="1"/>
</dbReference>
<evidence type="ECO:0000259" key="12">
    <source>
        <dbReference type="Pfam" id="PF00266"/>
    </source>
</evidence>
<comment type="subcellular location">
    <subcellularLocation>
        <location evidence="2">Cytoplasm</location>
        <location evidence="2">Cytosol</location>
    </subcellularLocation>
</comment>
<evidence type="ECO:0000256" key="8">
    <source>
        <dbReference type="ARBA" id="ARBA00023239"/>
    </source>
</evidence>
<keyword evidence="7" id="KW-0663">Pyridoxal phosphate</keyword>
<dbReference type="InterPro" id="IPR000192">
    <property type="entry name" value="Aminotrans_V_dom"/>
</dbReference>
<dbReference type="PANTHER" id="PTHR11601">
    <property type="entry name" value="CYSTEINE DESULFURYLASE FAMILY MEMBER"/>
    <property type="match status" value="1"/>
</dbReference>
<reference evidence="13 14" key="1">
    <citation type="journal article" date="2018" name="Sci. Rep.">
        <title>Comparative analysis of the Pocillopora damicornis genome highlights role of immune system in coral evolution.</title>
        <authorList>
            <person name="Cunning R."/>
            <person name="Bay R.A."/>
            <person name="Gillette P."/>
            <person name="Baker A.C."/>
            <person name="Traylor-Knowles N."/>
        </authorList>
    </citation>
    <scope>NUCLEOTIDE SEQUENCE [LARGE SCALE GENOMIC DNA]</scope>
    <source>
        <strain evidence="13">RSMAS</strain>
        <tissue evidence="13">Whole animal</tissue>
    </source>
</reference>
<dbReference type="PIRSF" id="PIRSF005572">
    <property type="entry name" value="NifS"/>
    <property type="match status" value="1"/>
</dbReference>
<evidence type="ECO:0000256" key="6">
    <source>
        <dbReference type="ARBA" id="ARBA00022679"/>
    </source>
</evidence>
<dbReference type="GO" id="GO:0009000">
    <property type="term" value="F:selenocysteine lyase activity"/>
    <property type="evidence" value="ECO:0007669"/>
    <property type="project" value="UniProtKB-EC"/>
</dbReference>
<evidence type="ECO:0000256" key="7">
    <source>
        <dbReference type="ARBA" id="ARBA00022898"/>
    </source>
</evidence>
<keyword evidence="5" id="KW-0963">Cytoplasm</keyword>
<dbReference type="FunFam" id="3.90.1150.10:FF:000065">
    <property type="entry name" value="Selenocysteine lyase"/>
    <property type="match status" value="1"/>
</dbReference>
<comment type="subunit">
    <text evidence="4">Homodimer.</text>
</comment>
<dbReference type="PANTHER" id="PTHR11601:SF62">
    <property type="entry name" value="SELENOCYSTEINE LYASE"/>
    <property type="match status" value="1"/>
</dbReference>
<evidence type="ECO:0000256" key="2">
    <source>
        <dbReference type="ARBA" id="ARBA00004514"/>
    </source>
</evidence>
<dbReference type="Pfam" id="PF00266">
    <property type="entry name" value="Aminotran_5"/>
    <property type="match status" value="1"/>
</dbReference>
<dbReference type="FunFam" id="3.40.640.10:FF:000083">
    <property type="entry name" value="Selenocysteine lyase"/>
    <property type="match status" value="1"/>
</dbReference>
<evidence type="ECO:0000256" key="9">
    <source>
        <dbReference type="ARBA" id="ARBA00037407"/>
    </source>
</evidence>
<evidence type="ECO:0000313" key="14">
    <source>
        <dbReference type="Proteomes" id="UP000275408"/>
    </source>
</evidence>
<dbReference type="STRING" id="46731.A0A3M6UCC1"/>
<protein>
    <recommendedName>
        <fullName evidence="11">Selenocysteine lyase</fullName>
        <ecNumber evidence="10">4.4.1.16</ecNumber>
    </recommendedName>
</protein>
<dbReference type="Gene3D" id="1.10.260.50">
    <property type="match status" value="1"/>
</dbReference>
<evidence type="ECO:0000256" key="1">
    <source>
        <dbReference type="ARBA" id="ARBA00001933"/>
    </source>
</evidence>
<keyword evidence="14" id="KW-1185">Reference proteome</keyword>
<sequence>MDVNEENGVAESSPKIYLDYNATTPLEPSVLTAIHDALRDAWGNPSSSYAAGKKAGHVIKEARLSVANMIGALEGDIIFTSGGTEANNMVILSALEHFYEFHRERENHISDMKPHVITSNLEHDSIQLPLLHLAEQGKIELTFVPASQDSGAVTTEAILNKVRPSTCLVTVMMANNETGVIQPIENICKAIRGLMKSRLSQEMPRILVHTDAAQAIGKIKVDVNDLEVDYLTVVGHKFYGPRIGALYVRNPTRHTPIHPMFFGGGQERNFRPGTENTGMIAGLGQASQLVVENLDQYHKNMKLIRDYLEVRLKEIFQDKIQVNGKFETSERIPNTCNVSFIGIGLEGRKILATVQRLQASVGAACHSDVVSRPSPILIAIGVPHDIAMNALRLSVGRDTTKEDIDVVVEDLKVAIEGLRHK</sequence>
<keyword evidence="8" id="KW-0456">Lyase</keyword>
<evidence type="ECO:0000256" key="10">
    <source>
        <dbReference type="ARBA" id="ARBA00039054"/>
    </source>
</evidence>
<dbReference type="SUPFAM" id="SSF53383">
    <property type="entry name" value="PLP-dependent transferases"/>
    <property type="match status" value="1"/>
</dbReference>
<dbReference type="EMBL" id="RCHS01001807">
    <property type="protein sequence ID" value="RMX51320.1"/>
    <property type="molecule type" value="Genomic_DNA"/>
</dbReference>
<evidence type="ECO:0000256" key="3">
    <source>
        <dbReference type="ARBA" id="ARBA00009236"/>
    </source>
</evidence>
<dbReference type="OMA" id="IIYGQSE"/>
<evidence type="ECO:0000256" key="5">
    <source>
        <dbReference type="ARBA" id="ARBA00022490"/>
    </source>
</evidence>
<comment type="similarity">
    <text evidence="3">Belongs to the class-V pyridoxal-phosphate-dependent aminotransferase family.</text>
</comment>
<name>A0A3M6UCC1_POCDA</name>
<dbReference type="InterPro" id="IPR015421">
    <property type="entry name" value="PyrdxlP-dep_Trfase_major"/>
</dbReference>
<gene>
    <name evidence="13" type="ORF">pdam_00004675</name>
</gene>
<dbReference type="Gene3D" id="3.90.1150.10">
    <property type="entry name" value="Aspartate Aminotransferase, domain 1"/>
    <property type="match status" value="1"/>
</dbReference>
<dbReference type="InterPro" id="IPR015422">
    <property type="entry name" value="PyrdxlP-dep_Trfase_small"/>
</dbReference>
<dbReference type="AlphaFoldDB" id="A0A3M6UCC1"/>
<dbReference type="GO" id="GO:0016740">
    <property type="term" value="F:transferase activity"/>
    <property type="evidence" value="ECO:0007669"/>
    <property type="project" value="UniProtKB-KW"/>
</dbReference>
<feature type="domain" description="Aminotransferase class V" evidence="12">
    <location>
        <begin position="16"/>
        <end position="406"/>
    </location>
</feature>
<dbReference type="InterPro" id="IPR016454">
    <property type="entry name" value="Cysteine_dSase"/>
</dbReference>
<organism evidence="13 14">
    <name type="scientific">Pocillopora damicornis</name>
    <name type="common">Cauliflower coral</name>
    <name type="synonym">Millepora damicornis</name>
    <dbReference type="NCBI Taxonomy" id="46731"/>
    <lineage>
        <taxon>Eukaryota</taxon>
        <taxon>Metazoa</taxon>
        <taxon>Cnidaria</taxon>
        <taxon>Anthozoa</taxon>
        <taxon>Hexacorallia</taxon>
        <taxon>Scleractinia</taxon>
        <taxon>Astrocoeniina</taxon>
        <taxon>Pocilloporidae</taxon>
        <taxon>Pocillopora</taxon>
    </lineage>
</organism>
<evidence type="ECO:0000313" key="13">
    <source>
        <dbReference type="EMBL" id="RMX51320.1"/>
    </source>
</evidence>
<comment type="cofactor">
    <cofactor evidence="1">
        <name>pyridoxal 5'-phosphate</name>
        <dbReference type="ChEBI" id="CHEBI:597326"/>
    </cofactor>
</comment>
<accession>A0A3M6UCC1</accession>
<comment type="caution">
    <text evidence="13">The sequence shown here is derived from an EMBL/GenBank/DDBJ whole genome shotgun (WGS) entry which is preliminary data.</text>
</comment>
<evidence type="ECO:0000256" key="4">
    <source>
        <dbReference type="ARBA" id="ARBA00011738"/>
    </source>
</evidence>
<dbReference type="Proteomes" id="UP000275408">
    <property type="component" value="Unassembled WGS sequence"/>
</dbReference>
<proteinExistence type="inferred from homology"/>
<keyword evidence="6" id="KW-0808">Transferase</keyword>
<dbReference type="OrthoDB" id="10250117at2759"/>
<comment type="function">
    <text evidence="9">Catalyzes the decomposition of L-selenocysteine to L-alanine and elemental selenium.</text>
</comment>
<dbReference type="EC" id="4.4.1.16" evidence="10"/>